<evidence type="ECO:0000313" key="1">
    <source>
        <dbReference type="EMBL" id="MER2291975.1"/>
    </source>
</evidence>
<dbReference type="EMBL" id="JBELQD010000068">
    <property type="protein sequence ID" value="MER2291975.1"/>
    <property type="molecule type" value="Genomic_DNA"/>
</dbReference>
<reference evidence="1" key="1">
    <citation type="submission" date="2024-06" db="EMBL/GenBank/DDBJ databases">
        <authorList>
            <person name="Campbell A.G."/>
        </authorList>
    </citation>
    <scope>NUCLEOTIDE SEQUENCE</scope>
    <source>
        <strain evidence="1">EM17</strain>
    </source>
</reference>
<comment type="caution">
    <text evidence="1">The sequence shown here is derived from an EMBL/GenBank/DDBJ whole genome shotgun (WGS) entry which is preliminary data.</text>
</comment>
<name>A0ABV1RB04_9HYPH</name>
<evidence type="ECO:0000313" key="2">
    <source>
        <dbReference type="Proteomes" id="UP001432995"/>
    </source>
</evidence>
<dbReference type="RefSeq" id="WP_350381347.1">
    <property type="nucleotide sequence ID" value="NZ_JBELQD010000068.1"/>
</dbReference>
<keyword evidence="2" id="KW-1185">Reference proteome</keyword>
<dbReference type="Proteomes" id="UP001432995">
    <property type="component" value="Unassembled WGS sequence"/>
</dbReference>
<organism evidence="1 2">
    <name type="scientific">Methylobacterium brachiatum</name>
    <dbReference type="NCBI Taxonomy" id="269660"/>
    <lineage>
        <taxon>Bacteria</taxon>
        <taxon>Pseudomonadati</taxon>
        <taxon>Pseudomonadota</taxon>
        <taxon>Alphaproteobacteria</taxon>
        <taxon>Hyphomicrobiales</taxon>
        <taxon>Methylobacteriaceae</taxon>
        <taxon>Methylobacterium</taxon>
    </lineage>
</organism>
<protein>
    <submittedName>
        <fullName evidence="1">Uncharacterized protein</fullName>
    </submittedName>
</protein>
<accession>A0ABV1RB04</accession>
<gene>
    <name evidence="1" type="ORF">ABS770_27340</name>
</gene>
<sequence length="119" mass="12366">MLMNGTVSPGIAAEPATKLLSRGTSDGCSMPLACVTVIVVTQEVLADVDDGLFADAPECVTGPTYLAAPLTRAIPVRFIDLTGCTGPTRERLGPVRTRAHFKTFHDPVGETASPSAPIS</sequence>
<proteinExistence type="predicted"/>